<evidence type="ECO:0000313" key="1">
    <source>
        <dbReference type="EMBL" id="JAE31089.1"/>
    </source>
</evidence>
<dbReference type="AlphaFoldDB" id="A0A0A9H5P2"/>
<organism evidence="1">
    <name type="scientific">Arundo donax</name>
    <name type="common">Giant reed</name>
    <name type="synonym">Donax arundinaceus</name>
    <dbReference type="NCBI Taxonomy" id="35708"/>
    <lineage>
        <taxon>Eukaryota</taxon>
        <taxon>Viridiplantae</taxon>
        <taxon>Streptophyta</taxon>
        <taxon>Embryophyta</taxon>
        <taxon>Tracheophyta</taxon>
        <taxon>Spermatophyta</taxon>
        <taxon>Magnoliopsida</taxon>
        <taxon>Liliopsida</taxon>
        <taxon>Poales</taxon>
        <taxon>Poaceae</taxon>
        <taxon>PACMAD clade</taxon>
        <taxon>Arundinoideae</taxon>
        <taxon>Arundineae</taxon>
        <taxon>Arundo</taxon>
    </lineage>
</organism>
<name>A0A0A9H5P2_ARUDO</name>
<accession>A0A0A9H5P2</accession>
<reference evidence="1" key="1">
    <citation type="submission" date="2014-09" db="EMBL/GenBank/DDBJ databases">
        <authorList>
            <person name="Magalhaes I.L.F."/>
            <person name="Oliveira U."/>
            <person name="Santos F.R."/>
            <person name="Vidigal T.H.D.A."/>
            <person name="Brescovit A.D."/>
            <person name="Santos A.J."/>
        </authorList>
    </citation>
    <scope>NUCLEOTIDE SEQUENCE</scope>
    <source>
        <tissue evidence="1">Shoot tissue taken approximately 20 cm above the soil surface</tissue>
    </source>
</reference>
<reference evidence="1" key="2">
    <citation type="journal article" date="2015" name="Data Brief">
        <title>Shoot transcriptome of the giant reed, Arundo donax.</title>
        <authorList>
            <person name="Barrero R.A."/>
            <person name="Guerrero F.D."/>
            <person name="Moolhuijzen P."/>
            <person name="Goolsby J.A."/>
            <person name="Tidwell J."/>
            <person name="Bellgard S.E."/>
            <person name="Bellgard M.I."/>
        </authorList>
    </citation>
    <scope>NUCLEOTIDE SEQUENCE</scope>
    <source>
        <tissue evidence="1">Shoot tissue taken approximately 20 cm above the soil surface</tissue>
    </source>
</reference>
<sequence>MSAPWRKMSLSSRQFLAQLACHRVCLLGCRCMGWL</sequence>
<protein>
    <submittedName>
        <fullName evidence="1">Uncharacterized protein</fullName>
    </submittedName>
</protein>
<proteinExistence type="predicted"/>
<dbReference type="EMBL" id="GBRH01166807">
    <property type="protein sequence ID" value="JAE31089.1"/>
    <property type="molecule type" value="Transcribed_RNA"/>
</dbReference>